<dbReference type="GO" id="GO:0006508">
    <property type="term" value="P:proteolysis"/>
    <property type="evidence" value="ECO:0007669"/>
    <property type="project" value="UniProtKB-KW"/>
</dbReference>
<comment type="caution">
    <text evidence="3">The sequence shown here is derived from an EMBL/GenBank/DDBJ whole genome shotgun (WGS) entry which is preliminary data.</text>
</comment>
<evidence type="ECO:0000313" key="3">
    <source>
        <dbReference type="EMBL" id="MUG47637.1"/>
    </source>
</evidence>
<dbReference type="GO" id="GO:0008237">
    <property type="term" value="F:metallopeptidase activity"/>
    <property type="evidence" value="ECO:0007669"/>
    <property type="project" value="UniProtKB-KW"/>
</dbReference>
<feature type="transmembrane region" description="Helical" evidence="1">
    <location>
        <begin position="172"/>
        <end position="192"/>
    </location>
</feature>
<dbReference type="EMBL" id="WNZW01000014">
    <property type="protein sequence ID" value="MUG47637.1"/>
    <property type="molecule type" value="Genomic_DNA"/>
</dbReference>
<feature type="transmembrane region" description="Helical" evidence="1">
    <location>
        <begin position="212"/>
        <end position="232"/>
    </location>
</feature>
<keyword evidence="1" id="KW-1133">Transmembrane helix</keyword>
<keyword evidence="1" id="KW-0812">Transmembrane</keyword>
<dbReference type="GO" id="GO:0080120">
    <property type="term" value="P:CAAX-box protein maturation"/>
    <property type="evidence" value="ECO:0007669"/>
    <property type="project" value="UniProtKB-ARBA"/>
</dbReference>
<dbReference type="AlphaFoldDB" id="A0A7X3CQX0"/>
<dbReference type="RefSeq" id="WP_155613010.1">
    <property type="nucleotide sequence ID" value="NZ_WNZW01000014.1"/>
</dbReference>
<dbReference type="Pfam" id="PF02517">
    <property type="entry name" value="Rce1-like"/>
    <property type="match status" value="1"/>
</dbReference>
<proteinExistence type="predicted"/>
<sequence length="233" mass="26197">MNRMTGWKTNDAWSWREFVFLLLLEFVFVMAVVKYGAQSLYLSWLGNPLYSGMLTGLTIAIVLLAGLYYIALRPQRLTWAEIGLRRFPAKDWGRILIWILALVVLSAAAMLLTSLFGNTMNNSKMESLHQNVTWFTVLLAVISAGVISPWYEELFYRGFMYRWLRTRVGTGWAIIVSSLIFTAAHYPTLNAMPANFVAGVILAWTYERTGSIVPAMIVHGVTNTAAVLLTAMG</sequence>
<keyword evidence="1" id="KW-0472">Membrane</keyword>
<dbReference type="OrthoDB" id="9782250at2"/>
<accession>A0A7X3CQX0</accession>
<dbReference type="PANTHER" id="PTHR36435">
    <property type="entry name" value="SLR1288 PROTEIN"/>
    <property type="match status" value="1"/>
</dbReference>
<dbReference type="Proteomes" id="UP000447876">
    <property type="component" value="Unassembled WGS sequence"/>
</dbReference>
<feature type="transmembrane region" description="Helical" evidence="1">
    <location>
        <begin position="92"/>
        <end position="112"/>
    </location>
</feature>
<feature type="transmembrane region" description="Helical" evidence="1">
    <location>
        <begin position="132"/>
        <end position="151"/>
    </location>
</feature>
<protein>
    <submittedName>
        <fullName evidence="3">CPBP family intramembrane metalloprotease</fullName>
    </submittedName>
</protein>
<keyword evidence="3" id="KW-0645">Protease</keyword>
<gene>
    <name evidence="3" type="ORF">GNP95_22035</name>
</gene>
<evidence type="ECO:0000259" key="2">
    <source>
        <dbReference type="Pfam" id="PF02517"/>
    </source>
</evidence>
<reference evidence="3 4" key="1">
    <citation type="submission" date="2019-11" db="EMBL/GenBank/DDBJ databases">
        <title>Draft genome sequences of five Paenibacillus species of dairy origin.</title>
        <authorList>
            <person name="Olajide A.M."/>
            <person name="Chen S."/>
            <person name="Lapointe G."/>
        </authorList>
    </citation>
    <scope>NUCLEOTIDE SEQUENCE [LARGE SCALE GENOMIC DNA]</scope>
    <source>
        <strain evidence="3 4">12CR55</strain>
    </source>
</reference>
<feature type="transmembrane region" description="Helical" evidence="1">
    <location>
        <begin position="18"/>
        <end position="37"/>
    </location>
</feature>
<feature type="domain" description="CAAX prenyl protease 2/Lysostaphin resistance protein A-like" evidence="2">
    <location>
        <begin position="136"/>
        <end position="224"/>
    </location>
</feature>
<name>A0A7X3CQX0_9BACL</name>
<dbReference type="InterPro" id="IPR003675">
    <property type="entry name" value="Rce1/LyrA-like_dom"/>
</dbReference>
<organism evidence="3 4">
    <name type="scientific">Paenibacillus woosongensis</name>
    <dbReference type="NCBI Taxonomy" id="307580"/>
    <lineage>
        <taxon>Bacteria</taxon>
        <taxon>Bacillati</taxon>
        <taxon>Bacillota</taxon>
        <taxon>Bacilli</taxon>
        <taxon>Bacillales</taxon>
        <taxon>Paenibacillaceae</taxon>
        <taxon>Paenibacillus</taxon>
    </lineage>
</organism>
<keyword evidence="3" id="KW-0482">Metalloprotease</keyword>
<dbReference type="GO" id="GO:0004175">
    <property type="term" value="F:endopeptidase activity"/>
    <property type="evidence" value="ECO:0007669"/>
    <property type="project" value="UniProtKB-ARBA"/>
</dbReference>
<dbReference type="InterPro" id="IPR052710">
    <property type="entry name" value="CAAX_protease"/>
</dbReference>
<evidence type="ECO:0000313" key="4">
    <source>
        <dbReference type="Proteomes" id="UP000447876"/>
    </source>
</evidence>
<keyword evidence="3" id="KW-0378">Hydrolase</keyword>
<dbReference type="PANTHER" id="PTHR36435:SF1">
    <property type="entry name" value="CAAX AMINO TERMINAL PROTEASE FAMILY PROTEIN"/>
    <property type="match status" value="1"/>
</dbReference>
<feature type="transmembrane region" description="Helical" evidence="1">
    <location>
        <begin position="49"/>
        <end position="71"/>
    </location>
</feature>
<evidence type="ECO:0000256" key="1">
    <source>
        <dbReference type="SAM" id="Phobius"/>
    </source>
</evidence>